<keyword evidence="2" id="KW-0472">Membrane</keyword>
<evidence type="ECO:0000256" key="2">
    <source>
        <dbReference type="SAM" id="Phobius"/>
    </source>
</evidence>
<dbReference type="EMBL" id="KZ819192">
    <property type="protein sequence ID" value="PWZ00744.1"/>
    <property type="molecule type" value="Genomic_DNA"/>
</dbReference>
<feature type="transmembrane region" description="Helical" evidence="2">
    <location>
        <begin position="172"/>
        <end position="194"/>
    </location>
</feature>
<keyword evidence="4" id="KW-1185">Reference proteome</keyword>
<keyword evidence="2" id="KW-1133">Transmembrane helix</keyword>
<sequence>MPPLTARSLKNIPMNPSNNGCACSLEWTTTLLGSVPDRSHDLAAIRPSLSIWLVFGPCVAFAGIMMTWAGARAYVANNPGGSTTIHMLSLSGILLCCPHILADSSCQIFGLLAKRTGPSGNWLTFSSYVGRLANLAALMFAIVAACNADTFLTTWTTSGTGCETAMAQSLSLLPLISTALQLFVLSILLVQLVLVKLRHHLPVGILFHVSLILTLLGLHYVWRLLRDWSAFSTFRAGWTTRSFFSARELSVSSCRGAEVIGIDSRARNEIIWSKVGRYVSRAGVDSPVMLYMLGIFPLLTKQEDTLRADLQLCDGPDRNGQDRRSGRRCRWRSRGR</sequence>
<protein>
    <submittedName>
        <fullName evidence="3">Uncharacterized protein</fullName>
    </submittedName>
</protein>
<feature type="transmembrane region" description="Helical" evidence="2">
    <location>
        <begin position="90"/>
        <end position="112"/>
    </location>
</feature>
<dbReference type="InParanoid" id="A0A317XQV6"/>
<keyword evidence="2" id="KW-0812">Transmembrane</keyword>
<organism evidence="3 4">
    <name type="scientific">Testicularia cyperi</name>
    <dbReference type="NCBI Taxonomy" id="1882483"/>
    <lineage>
        <taxon>Eukaryota</taxon>
        <taxon>Fungi</taxon>
        <taxon>Dikarya</taxon>
        <taxon>Basidiomycota</taxon>
        <taxon>Ustilaginomycotina</taxon>
        <taxon>Ustilaginomycetes</taxon>
        <taxon>Ustilaginales</taxon>
        <taxon>Anthracoideaceae</taxon>
        <taxon>Testicularia</taxon>
    </lineage>
</organism>
<name>A0A317XQV6_9BASI</name>
<dbReference type="Proteomes" id="UP000246740">
    <property type="component" value="Unassembled WGS sequence"/>
</dbReference>
<evidence type="ECO:0000313" key="3">
    <source>
        <dbReference type="EMBL" id="PWZ00744.1"/>
    </source>
</evidence>
<feature type="transmembrane region" description="Helical" evidence="2">
    <location>
        <begin position="132"/>
        <end position="152"/>
    </location>
</feature>
<feature type="transmembrane region" description="Helical" evidence="2">
    <location>
        <begin position="49"/>
        <end position="70"/>
    </location>
</feature>
<feature type="region of interest" description="Disordered" evidence="1">
    <location>
        <begin position="317"/>
        <end position="336"/>
    </location>
</feature>
<reference evidence="3 4" key="1">
    <citation type="journal article" date="2018" name="Mol. Biol. Evol.">
        <title>Broad Genomic Sampling Reveals a Smut Pathogenic Ancestry of the Fungal Clade Ustilaginomycotina.</title>
        <authorList>
            <person name="Kijpornyongpan T."/>
            <person name="Mondo S.J."/>
            <person name="Barry K."/>
            <person name="Sandor L."/>
            <person name="Lee J."/>
            <person name="Lipzen A."/>
            <person name="Pangilinan J."/>
            <person name="LaButti K."/>
            <person name="Hainaut M."/>
            <person name="Henrissat B."/>
            <person name="Grigoriev I.V."/>
            <person name="Spatafora J.W."/>
            <person name="Aime M.C."/>
        </authorList>
    </citation>
    <scope>NUCLEOTIDE SEQUENCE [LARGE SCALE GENOMIC DNA]</scope>
    <source>
        <strain evidence="3 4">MCA 3645</strain>
    </source>
</reference>
<feature type="compositionally biased region" description="Basic residues" evidence="1">
    <location>
        <begin position="325"/>
        <end position="336"/>
    </location>
</feature>
<evidence type="ECO:0000256" key="1">
    <source>
        <dbReference type="SAM" id="MobiDB-lite"/>
    </source>
</evidence>
<accession>A0A317XQV6</accession>
<evidence type="ECO:0000313" key="4">
    <source>
        <dbReference type="Proteomes" id="UP000246740"/>
    </source>
</evidence>
<dbReference type="AlphaFoldDB" id="A0A317XQV6"/>
<proteinExistence type="predicted"/>
<feature type="transmembrane region" description="Helical" evidence="2">
    <location>
        <begin position="201"/>
        <end position="222"/>
    </location>
</feature>
<gene>
    <name evidence="3" type="ORF">BCV70DRAFT_100263</name>
</gene>